<dbReference type="SUPFAM" id="SSF51182">
    <property type="entry name" value="RmlC-like cupins"/>
    <property type="match status" value="1"/>
</dbReference>
<dbReference type="GO" id="GO:0017172">
    <property type="term" value="F:cysteine dioxygenase activity"/>
    <property type="evidence" value="ECO:0007669"/>
    <property type="project" value="UniProtKB-UniRule"/>
</dbReference>
<dbReference type="eggNOG" id="KOG4064">
    <property type="taxonomic scope" value="Eukaryota"/>
</dbReference>
<dbReference type="EnsemblProtists" id="PYU1_T008518">
    <property type="protein sequence ID" value="PYU1_T008518"/>
    <property type="gene ID" value="PYU1_G008502"/>
</dbReference>
<reference evidence="11" key="3">
    <citation type="submission" date="2015-02" db="UniProtKB">
        <authorList>
            <consortium name="EnsemblProtists"/>
        </authorList>
    </citation>
    <scope>IDENTIFICATION</scope>
    <source>
        <strain evidence="11">DAOM BR144</strain>
    </source>
</reference>
<dbReference type="GO" id="GO:0019448">
    <property type="term" value="P:L-cysteine catabolic process"/>
    <property type="evidence" value="ECO:0007669"/>
    <property type="project" value="TreeGrafter"/>
</dbReference>
<dbReference type="GO" id="GO:0008198">
    <property type="term" value="F:ferrous iron binding"/>
    <property type="evidence" value="ECO:0007669"/>
    <property type="project" value="TreeGrafter"/>
</dbReference>
<accession>K3WU71</accession>
<keyword evidence="12" id="KW-1185">Reference proteome</keyword>
<organism evidence="11 12">
    <name type="scientific">Globisporangium ultimum (strain ATCC 200006 / CBS 805.95 / DAOM BR144)</name>
    <name type="common">Pythium ultimum</name>
    <dbReference type="NCBI Taxonomy" id="431595"/>
    <lineage>
        <taxon>Eukaryota</taxon>
        <taxon>Sar</taxon>
        <taxon>Stramenopiles</taxon>
        <taxon>Oomycota</taxon>
        <taxon>Peronosporomycetes</taxon>
        <taxon>Pythiales</taxon>
        <taxon>Pythiaceae</taxon>
        <taxon>Globisporangium</taxon>
    </lineage>
</organism>
<dbReference type="OMA" id="YTENQVT"/>
<evidence type="ECO:0000256" key="8">
    <source>
        <dbReference type="PIRSR" id="PIRSR610300-51"/>
    </source>
</evidence>
<proteinExistence type="inferred from homology"/>
<dbReference type="AlphaFoldDB" id="K3WU71"/>
<dbReference type="EC" id="1.13.11.20" evidence="2 9"/>
<feature type="binding site" evidence="8">
    <location>
        <position position="112"/>
    </location>
    <ligand>
        <name>Fe cation</name>
        <dbReference type="ChEBI" id="CHEBI:24875"/>
        <note>catalytic</note>
    </ligand>
</feature>
<evidence type="ECO:0000313" key="12">
    <source>
        <dbReference type="Proteomes" id="UP000019132"/>
    </source>
</evidence>
<evidence type="ECO:0000256" key="4">
    <source>
        <dbReference type="ARBA" id="ARBA00022964"/>
    </source>
</evidence>
<name>K3WU71_GLOUD</name>
<evidence type="ECO:0000256" key="2">
    <source>
        <dbReference type="ARBA" id="ARBA00013133"/>
    </source>
</evidence>
<keyword evidence="3 8" id="KW-0479">Metal-binding</keyword>
<comment type="catalytic activity">
    <reaction evidence="9">
        <text>L-cysteine + O2 = 3-sulfino-L-alanine + H(+)</text>
        <dbReference type="Rhea" id="RHEA:20441"/>
        <dbReference type="ChEBI" id="CHEBI:15378"/>
        <dbReference type="ChEBI" id="CHEBI:15379"/>
        <dbReference type="ChEBI" id="CHEBI:35235"/>
        <dbReference type="ChEBI" id="CHEBI:61085"/>
        <dbReference type="EC" id="1.13.11.20"/>
    </reaction>
</comment>
<dbReference type="InterPro" id="IPR014710">
    <property type="entry name" value="RmlC-like_jellyroll"/>
</dbReference>
<keyword evidence="5 9" id="KW-0560">Oxidoreductase</keyword>
<evidence type="ECO:0000256" key="3">
    <source>
        <dbReference type="ARBA" id="ARBA00022723"/>
    </source>
</evidence>
<keyword evidence="6 8" id="KW-0408">Iron</keyword>
<dbReference type="PANTHER" id="PTHR12918:SF1">
    <property type="entry name" value="CYSTEINE DIOXYGENASE TYPE 1"/>
    <property type="match status" value="1"/>
</dbReference>
<dbReference type="VEuPathDB" id="FungiDB:PYU1_G008502"/>
<dbReference type="InterPro" id="IPR011051">
    <property type="entry name" value="RmlC_Cupin_sf"/>
</dbReference>
<comment type="cofactor">
    <cofactor evidence="9">
        <name>Fe cation</name>
        <dbReference type="ChEBI" id="CHEBI:24875"/>
    </cofactor>
    <text evidence="9">Binds 1 Fe cation per subunit.</text>
</comment>
<dbReference type="InterPro" id="IPR010300">
    <property type="entry name" value="CDO_1"/>
</dbReference>
<dbReference type="InParanoid" id="K3WU71"/>
<dbReference type="CDD" id="cd10548">
    <property type="entry name" value="cupin_CDO"/>
    <property type="match status" value="1"/>
</dbReference>
<evidence type="ECO:0000256" key="6">
    <source>
        <dbReference type="ARBA" id="ARBA00023004"/>
    </source>
</evidence>
<dbReference type="HOGENOM" id="CLU_079443_2_0_1"/>
<dbReference type="Proteomes" id="UP000019132">
    <property type="component" value="Unassembled WGS sequence"/>
</dbReference>
<feature type="binding site" evidence="8">
    <location>
        <position position="160"/>
    </location>
    <ligand>
        <name>Fe cation</name>
        <dbReference type="ChEBI" id="CHEBI:24875"/>
        <note>catalytic</note>
    </ligand>
</feature>
<dbReference type="EMBL" id="GL376613">
    <property type="status" value="NOT_ANNOTATED_CDS"/>
    <property type="molecule type" value="Genomic_DNA"/>
</dbReference>
<comment type="similarity">
    <text evidence="1 9">Belongs to the cysteine dioxygenase family.</text>
</comment>
<reference evidence="12" key="2">
    <citation type="submission" date="2010-04" db="EMBL/GenBank/DDBJ databases">
        <authorList>
            <person name="Buell R."/>
            <person name="Hamilton J."/>
            <person name="Hostetler J."/>
        </authorList>
    </citation>
    <scope>NUCLEOTIDE SEQUENCE [LARGE SCALE GENOMIC DNA]</scope>
    <source>
        <strain evidence="12">DAOM:BR144</strain>
    </source>
</reference>
<sequence length="213" mass="24220">MENAAQHAATVMAPPSHSPKQHATPSNLEELVDAIEAELFDNDAQKHLPLHKKSDLQALLERFPVNMDELKQFAHFDPSRNYTRNLISTDHETYALMLLCWNRGKYSPIHDHPSDGCWVKVIQGHVNEVRYQKQGSKLVETANTVLTSGVTYMDDSLGLHKVGNPHAEIDAITMHLYSPPYEKCRVWFDPEDADKSSVAVSNYYTEFGQRIEF</sequence>
<evidence type="ECO:0000313" key="11">
    <source>
        <dbReference type="EnsemblProtists" id="PYU1_T008518"/>
    </source>
</evidence>
<dbReference type="Pfam" id="PF05995">
    <property type="entry name" value="CDO_I"/>
    <property type="match status" value="1"/>
</dbReference>
<evidence type="ECO:0000256" key="5">
    <source>
        <dbReference type="ARBA" id="ARBA00023002"/>
    </source>
</evidence>
<feature type="region of interest" description="Disordered" evidence="10">
    <location>
        <begin position="1"/>
        <end position="24"/>
    </location>
</feature>
<feature type="binding site" evidence="8">
    <location>
        <position position="110"/>
    </location>
    <ligand>
        <name>Fe cation</name>
        <dbReference type="ChEBI" id="CHEBI:24875"/>
        <note>catalytic</note>
    </ligand>
</feature>
<dbReference type="STRING" id="431595.K3WU71"/>
<evidence type="ECO:0000256" key="7">
    <source>
        <dbReference type="PIRSR" id="PIRSR610300-50"/>
    </source>
</evidence>
<evidence type="ECO:0000256" key="1">
    <source>
        <dbReference type="ARBA" id="ARBA00006622"/>
    </source>
</evidence>
<keyword evidence="4 9" id="KW-0223">Dioxygenase</keyword>
<evidence type="ECO:0000256" key="10">
    <source>
        <dbReference type="SAM" id="MobiDB-lite"/>
    </source>
</evidence>
<feature type="cross-link" description="3'-(S-cysteinyl)-tyrosine (Cys-Tyr)" evidence="7">
    <location>
        <begin position="117"/>
        <end position="177"/>
    </location>
</feature>
<protein>
    <recommendedName>
        <fullName evidence="2 9">Cysteine dioxygenase</fullName>
        <ecNumber evidence="2 9">1.13.11.20</ecNumber>
    </recommendedName>
</protein>
<reference evidence="12" key="1">
    <citation type="journal article" date="2010" name="Genome Biol.">
        <title>Genome sequence of the necrotrophic plant pathogen Pythium ultimum reveals original pathogenicity mechanisms and effector repertoire.</title>
        <authorList>
            <person name="Levesque C.A."/>
            <person name="Brouwer H."/>
            <person name="Cano L."/>
            <person name="Hamilton J.P."/>
            <person name="Holt C."/>
            <person name="Huitema E."/>
            <person name="Raffaele S."/>
            <person name="Robideau G.P."/>
            <person name="Thines M."/>
            <person name="Win J."/>
            <person name="Zerillo M.M."/>
            <person name="Beakes G.W."/>
            <person name="Boore J.L."/>
            <person name="Busam D."/>
            <person name="Dumas B."/>
            <person name="Ferriera S."/>
            <person name="Fuerstenberg S.I."/>
            <person name="Gachon C.M."/>
            <person name="Gaulin E."/>
            <person name="Govers F."/>
            <person name="Grenville-Briggs L."/>
            <person name="Horner N."/>
            <person name="Hostetler J."/>
            <person name="Jiang R.H."/>
            <person name="Johnson J."/>
            <person name="Krajaejun T."/>
            <person name="Lin H."/>
            <person name="Meijer H.J."/>
            <person name="Moore B."/>
            <person name="Morris P."/>
            <person name="Phuntmart V."/>
            <person name="Puiu D."/>
            <person name="Shetty J."/>
            <person name="Stajich J.E."/>
            <person name="Tripathy S."/>
            <person name="Wawra S."/>
            <person name="van West P."/>
            <person name="Whitty B.R."/>
            <person name="Coutinho P.M."/>
            <person name="Henrissat B."/>
            <person name="Martin F."/>
            <person name="Thomas P.D."/>
            <person name="Tyler B.M."/>
            <person name="De Vries R.P."/>
            <person name="Kamoun S."/>
            <person name="Yandell M."/>
            <person name="Tisserat N."/>
            <person name="Buell C.R."/>
        </authorList>
    </citation>
    <scope>NUCLEOTIDE SEQUENCE</scope>
    <source>
        <strain evidence="12">DAOM:BR144</strain>
    </source>
</reference>
<dbReference type="PANTHER" id="PTHR12918">
    <property type="entry name" value="CYSTEINE DIOXYGENASE"/>
    <property type="match status" value="1"/>
</dbReference>
<dbReference type="Gene3D" id="2.60.120.10">
    <property type="entry name" value="Jelly Rolls"/>
    <property type="match status" value="1"/>
</dbReference>
<keyword evidence="7" id="KW-0883">Thioether bond</keyword>
<evidence type="ECO:0000256" key="9">
    <source>
        <dbReference type="RuleBase" id="RU366010"/>
    </source>
</evidence>